<gene>
    <name evidence="1" type="ORF">SEMRO_3826_G351291.1</name>
</gene>
<protein>
    <submittedName>
        <fullName evidence="1">Uncharacterized protein</fullName>
    </submittedName>
</protein>
<dbReference type="EMBL" id="CAICTM010003824">
    <property type="protein sequence ID" value="CAB9531671.1"/>
    <property type="molecule type" value="Genomic_DNA"/>
</dbReference>
<sequence>MRASCDGLCSHNVVAAMTEVIDLVGEEDSPHMRVSFEVPGKPLPEKRMRMGRWGLYHPGSKEKAAFRKTVQELVPATQHGAVFPTGTPVTMEVHFWMRRPNSDFKASRRLIGILKNSVPFVRPIVPDIDNLLKFVLDGMNRLVYHDDSQVVKIVVLKLLDNEGSCEGRTQIDVYPFVMP</sequence>
<organism evidence="1 2">
    <name type="scientific">Seminavis robusta</name>
    <dbReference type="NCBI Taxonomy" id="568900"/>
    <lineage>
        <taxon>Eukaryota</taxon>
        <taxon>Sar</taxon>
        <taxon>Stramenopiles</taxon>
        <taxon>Ochrophyta</taxon>
        <taxon>Bacillariophyta</taxon>
        <taxon>Bacillariophyceae</taxon>
        <taxon>Bacillariophycidae</taxon>
        <taxon>Naviculales</taxon>
        <taxon>Naviculaceae</taxon>
        <taxon>Seminavis</taxon>
    </lineage>
</organism>
<dbReference type="Gene3D" id="3.30.1330.70">
    <property type="entry name" value="Holliday junction resolvase RusA"/>
    <property type="match status" value="1"/>
</dbReference>
<proteinExistence type="predicted"/>
<dbReference type="Proteomes" id="UP001153069">
    <property type="component" value="Unassembled WGS sequence"/>
</dbReference>
<dbReference type="GO" id="GO:0000287">
    <property type="term" value="F:magnesium ion binding"/>
    <property type="evidence" value="ECO:0007669"/>
    <property type="project" value="InterPro"/>
</dbReference>
<dbReference type="Pfam" id="PF05866">
    <property type="entry name" value="RusA"/>
    <property type="match status" value="1"/>
</dbReference>
<dbReference type="OrthoDB" id="45663at2759"/>
<dbReference type="GO" id="GO:0006310">
    <property type="term" value="P:DNA recombination"/>
    <property type="evidence" value="ECO:0007669"/>
    <property type="project" value="InterPro"/>
</dbReference>
<accession>A0A9N8HZM0</accession>
<comment type="caution">
    <text evidence="1">The sequence shown here is derived from an EMBL/GenBank/DDBJ whole genome shotgun (WGS) entry which is preliminary data.</text>
</comment>
<reference evidence="1" key="1">
    <citation type="submission" date="2020-06" db="EMBL/GenBank/DDBJ databases">
        <authorList>
            <consortium name="Plant Systems Biology data submission"/>
        </authorList>
    </citation>
    <scope>NUCLEOTIDE SEQUENCE</scope>
    <source>
        <strain evidence="1">D6</strain>
    </source>
</reference>
<name>A0A9N8HZM0_9STRA</name>
<evidence type="ECO:0000313" key="2">
    <source>
        <dbReference type="Proteomes" id="UP001153069"/>
    </source>
</evidence>
<keyword evidence="2" id="KW-1185">Reference proteome</keyword>
<dbReference type="GO" id="GO:0006281">
    <property type="term" value="P:DNA repair"/>
    <property type="evidence" value="ECO:0007669"/>
    <property type="project" value="InterPro"/>
</dbReference>
<dbReference type="SUPFAM" id="SSF103084">
    <property type="entry name" value="Holliday junction resolvase RusA"/>
    <property type="match status" value="1"/>
</dbReference>
<dbReference type="AlphaFoldDB" id="A0A9N8HZM0"/>
<dbReference type="InterPro" id="IPR008822">
    <property type="entry name" value="Endonuclease_RusA-like"/>
</dbReference>
<dbReference type="InterPro" id="IPR036614">
    <property type="entry name" value="RusA-like_sf"/>
</dbReference>
<evidence type="ECO:0000313" key="1">
    <source>
        <dbReference type="EMBL" id="CAB9531671.1"/>
    </source>
</evidence>